<organism evidence="1 2">
    <name type="scientific">Belliella aquatica</name>
    <dbReference type="NCBI Taxonomy" id="1323734"/>
    <lineage>
        <taxon>Bacteria</taxon>
        <taxon>Pseudomonadati</taxon>
        <taxon>Bacteroidota</taxon>
        <taxon>Cytophagia</taxon>
        <taxon>Cytophagales</taxon>
        <taxon>Cyclobacteriaceae</taxon>
        <taxon>Belliella</taxon>
    </lineage>
</organism>
<evidence type="ECO:0000313" key="2">
    <source>
        <dbReference type="Proteomes" id="UP000635885"/>
    </source>
</evidence>
<evidence type="ECO:0000313" key="1">
    <source>
        <dbReference type="EMBL" id="GGC28395.1"/>
    </source>
</evidence>
<comment type="caution">
    <text evidence="1">The sequence shown here is derived from an EMBL/GenBank/DDBJ whole genome shotgun (WGS) entry which is preliminary data.</text>
</comment>
<sequence>MNTREVTIFVQSWLKEKGLYHGEIDGDFGPKTLAAIDAIDQIPKDWSARRKLVGMLQYVTTQFGQNPGKLDGFFGPNTQYAYENSLLIAKTGNQPEIWRPEEISTKPSPWPKQYSSAFKDFYGPKGSSLVFANTPYPLKIAWNPNQQINRFTCHAKVKDSVERIFEKVLNHYGLERIQDLRLDYFGGCYNDRPIRGGTLPSMHSWAIAIDFDPINNQLRWGREKATFAKPEYEAWWRIWEEEGWVSLGRQRNFDWMHVQAAVL</sequence>
<evidence type="ECO:0008006" key="3">
    <source>
        <dbReference type="Google" id="ProtNLM"/>
    </source>
</evidence>
<accession>A0ABQ1LQS6</accession>
<dbReference type="InterPro" id="IPR009045">
    <property type="entry name" value="Zn_M74/Hedgehog-like"/>
</dbReference>
<gene>
    <name evidence="1" type="ORF">GCM10010993_04250</name>
</gene>
<dbReference type="EMBL" id="BMFD01000001">
    <property type="protein sequence ID" value="GGC28395.1"/>
    <property type="molecule type" value="Genomic_DNA"/>
</dbReference>
<reference evidence="2" key="1">
    <citation type="journal article" date="2019" name="Int. J. Syst. Evol. Microbiol.">
        <title>The Global Catalogue of Microorganisms (GCM) 10K type strain sequencing project: providing services to taxonomists for standard genome sequencing and annotation.</title>
        <authorList>
            <consortium name="The Broad Institute Genomics Platform"/>
            <consortium name="The Broad Institute Genome Sequencing Center for Infectious Disease"/>
            <person name="Wu L."/>
            <person name="Ma J."/>
        </authorList>
    </citation>
    <scope>NUCLEOTIDE SEQUENCE [LARGE SCALE GENOMIC DNA]</scope>
    <source>
        <strain evidence="2">CGMCC 1.12479</strain>
    </source>
</reference>
<name>A0ABQ1LQS6_9BACT</name>
<proteinExistence type="predicted"/>
<dbReference type="SUPFAM" id="SSF55166">
    <property type="entry name" value="Hedgehog/DD-peptidase"/>
    <property type="match status" value="1"/>
</dbReference>
<dbReference type="RefSeq" id="WP_188439146.1">
    <property type="nucleotide sequence ID" value="NZ_BMFD01000001.1"/>
</dbReference>
<dbReference type="Proteomes" id="UP000635885">
    <property type="component" value="Unassembled WGS sequence"/>
</dbReference>
<protein>
    <recommendedName>
        <fullName evidence="3">D-alanyl-D-alanine carboxypeptidase</fullName>
    </recommendedName>
</protein>
<keyword evidence="2" id="KW-1185">Reference proteome</keyword>